<evidence type="ECO:0000256" key="3">
    <source>
        <dbReference type="ARBA" id="ARBA00022989"/>
    </source>
</evidence>
<evidence type="ECO:0000256" key="4">
    <source>
        <dbReference type="ARBA" id="ARBA00023136"/>
    </source>
</evidence>
<evidence type="ECO:0000256" key="5">
    <source>
        <dbReference type="RuleBase" id="RU362022"/>
    </source>
</evidence>
<keyword evidence="4 5" id="KW-0472">Membrane</keyword>
<evidence type="ECO:0000256" key="1">
    <source>
        <dbReference type="ARBA" id="ARBA00004141"/>
    </source>
</evidence>
<dbReference type="EMBL" id="KB445793">
    <property type="protein sequence ID" value="EMD39778.1"/>
    <property type="molecule type" value="Genomic_DNA"/>
</dbReference>
<dbReference type="InterPro" id="IPR007269">
    <property type="entry name" value="ICMT_MeTrfase"/>
</dbReference>
<reference evidence="6 7" key="1">
    <citation type="journal article" date="2012" name="Proc. Natl. Acad. Sci. U.S.A.">
        <title>Comparative genomics of Ceriporiopsis subvermispora and Phanerochaete chrysosporium provide insight into selective ligninolysis.</title>
        <authorList>
            <person name="Fernandez-Fueyo E."/>
            <person name="Ruiz-Duenas F.J."/>
            <person name="Ferreira P."/>
            <person name="Floudas D."/>
            <person name="Hibbett D.S."/>
            <person name="Canessa P."/>
            <person name="Larrondo L.F."/>
            <person name="James T.Y."/>
            <person name="Seelenfreund D."/>
            <person name="Lobos S."/>
            <person name="Polanco R."/>
            <person name="Tello M."/>
            <person name="Honda Y."/>
            <person name="Watanabe T."/>
            <person name="Watanabe T."/>
            <person name="Ryu J.S."/>
            <person name="Kubicek C.P."/>
            <person name="Schmoll M."/>
            <person name="Gaskell J."/>
            <person name="Hammel K.E."/>
            <person name="St John F.J."/>
            <person name="Vanden Wymelenberg A."/>
            <person name="Sabat G."/>
            <person name="Splinter BonDurant S."/>
            <person name="Syed K."/>
            <person name="Yadav J.S."/>
            <person name="Doddapaneni H."/>
            <person name="Subramanian V."/>
            <person name="Lavin J.L."/>
            <person name="Oguiza J.A."/>
            <person name="Perez G."/>
            <person name="Pisabarro A.G."/>
            <person name="Ramirez L."/>
            <person name="Santoyo F."/>
            <person name="Master E."/>
            <person name="Coutinho P.M."/>
            <person name="Henrissat B."/>
            <person name="Lombard V."/>
            <person name="Magnuson J.K."/>
            <person name="Kuees U."/>
            <person name="Hori C."/>
            <person name="Igarashi K."/>
            <person name="Samejima M."/>
            <person name="Held B.W."/>
            <person name="Barry K.W."/>
            <person name="LaButti K.M."/>
            <person name="Lapidus A."/>
            <person name="Lindquist E.A."/>
            <person name="Lucas S.M."/>
            <person name="Riley R."/>
            <person name="Salamov A.A."/>
            <person name="Hoffmeister D."/>
            <person name="Schwenk D."/>
            <person name="Hadar Y."/>
            <person name="Yarden O."/>
            <person name="de Vries R.P."/>
            <person name="Wiebenga A."/>
            <person name="Stenlid J."/>
            <person name="Eastwood D."/>
            <person name="Grigoriev I.V."/>
            <person name="Berka R.M."/>
            <person name="Blanchette R.A."/>
            <person name="Kersten P."/>
            <person name="Martinez A.T."/>
            <person name="Vicuna R."/>
            <person name="Cullen D."/>
        </authorList>
    </citation>
    <scope>NUCLEOTIDE SEQUENCE [LARGE SCALE GENOMIC DNA]</scope>
    <source>
        <strain evidence="6 7">B</strain>
    </source>
</reference>
<name>M2QRR2_CERS8</name>
<proteinExistence type="inferred from homology"/>
<comment type="catalytic activity">
    <reaction evidence="5">
        <text>[protein]-C-terminal S-[(2E,6E)-farnesyl]-L-cysteine + S-adenosyl-L-methionine = [protein]-C-terminal S-[(2E,6E)-farnesyl]-L-cysteine methyl ester + S-adenosyl-L-homocysteine</text>
        <dbReference type="Rhea" id="RHEA:21672"/>
        <dbReference type="Rhea" id="RHEA-COMP:12125"/>
        <dbReference type="Rhea" id="RHEA-COMP:12126"/>
        <dbReference type="ChEBI" id="CHEBI:57856"/>
        <dbReference type="ChEBI" id="CHEBI:59789"/>
        <dbReference type="ChEBI" id="CHEBI:90510"/>
        <dbReference type="ChEBI" id="CHEBI:90511"/>
        <dbReference type="EC" id="2.1.1.100"/>
    </reaction>
</comment>
<keyword evidence="5" id="KW-0489">Methyltransferase</keyword>
<evidence type="ECO:0000313" key="7">
    <source>
        <dbReference type="Proteomes" id="UP000016930"/>
    </source>
</evidence>
<dbReference type="Pfam" id="PF04140">
    <property type="entry name" value="ICMT"/>
    <property type="match status" value="1"/>
</dbReference>
<comment type="caution">
    <text evidence="5">Lacks conserved residue(s) required for the propagation of feature annotation.</text>
</comment>
<keyword evidence="2 5" id="KW-0812">Transmembrane</keyword>
<dbReference type="HOGENOM" id="CLU_065200_6_2_1"/>
<organism evidence="6 7">
    <name type="scientific">Ceriporiopsis subvermispora (strain B)</name>
    <name type="common">White-rot fungus</name>
    <name type="synonym">Gelatoporia subvermispora</name>
    <dbReference type="NCBI Taxonomy" id="914234"/>
    <lineage>
        <taxon>Eukaryota</taxon>
        <taxon>Fungi</taxon>
        <taxon>Dikarya</taxon>
        <taxon>Basidiomycota</taxon>
        <taxon>Agaricomycotina</taxon>
        <taxon>Agaricomycetes</taxon>
        <taxon>Polyporales</taxon>
        <taxon>Gelatoporiaceae</taxon>
        <taxon>Gelatoporia</taxon>
    </lineage>
</organism>
<protein>
    <recommendedName>
        <fullName evidence="5">Protein-S-isoprenylcysteine O-methyltransferase</fullName>
        <ecNumber evidence="5">2.1.1.100</ecNumber>
    </recommendedName>
</protein>
<feature type="transmembrane region" description="Helical" evidence="5">
    <location>
        <begin position="47"/>
        <end position="66"/>
    </location>
</feature>
<dbReference type="PANTHER" id="PTHR12714:SF9">
    <property type="entry name" value="PROTEIN-S-ISOPRENYLCYSTEINE O-METHYLTRANSFERASE"/>
    <property type="match status" value="1"/>
</dbReference>
<keyword evidence="7" id="KW-1185">Reference proteome</keyword>
<evidence type="ECO:0000256" key="2">
    <source>
        <dbReference type="ARBA" id="ARBA00022692"/>
    </source>
</evidence>
<dbReference type="GO" id="GO:0004671">
    <property type="term" value="F:protein C-terminal S-isoprenylcysteine carboxyl O-methyltransferase activity"/>
    <property type="evidence" value="ECO:0007669"/>
    <property type="project" value="UniProtKB-EC"/>
</dbReference>
<gene>
    <name evidence="6" type="ORF">CERSUDRAFT_132320</name>
</gene>
<keyword evidence="5" id="KW-0256">Endoplasmic reticulum</keyword>
<dbReference type="GO" id="GO:0005789">
    <property type="term" value="C:endoplasmic reticulum membrane"/>
    <property type="evidence" value="ECO:0007669"/>
    <property type="project" value="UniProtKB-SubCell"/>
</dbReference>
<evidence type="ECO:0000313" key="6">
    <source>
        <dbReference type="EMBL" id="EMD39778.1"/>
    </source>
</evidence>
<keyword evidence="3 5" id="KW-1133">Transmembrane helix</keyword>
<feature type="transmembrane region" description="Helical" evidence="5">
    <location>
        <begin position="78"/>
        <end position="104"/>
    </location>
</feature>
<keyword evidence="5" id="KW-0949">S-adenosyl-L-methionine</keyword>
<dbReference type="PANTHER" id="PTHR12714">
    <property type="entry name" value="PROTEIN-S ISOPRENYLCYSTEINE O-METHYLTRANSFERASE"/>
    <property type="match status" value="1"/>
</dbReference>
<comment type="subcellular location">
    <subcellularLocation>
        <location evidence="5">Endoplasmic reticulum membrane</location>
        <topology evidence="5">Multi-pass membrane protein</topology>
    </subcellularLocation>
    <subcellularLocation>
        <location evidence="1">Membrane</location>
        <topology evidence="1">Multi-pass membrane protein</topology>
    </subcellularLocation>
</comment>
<dbReference type="Gene3D" id="1.20.120.1630">
    <property type="match status" value="1"/>
</dbReference>
<dbReference type="AlphaFoldDB" id="M2QRR2"/>
<accession>M2QRR2</accession>
<dbReference type="GO" id="GO:0032259">
    <property type="term" value="P:methylation"/>
    <property type="evidence" value="ECO:0007669"/>
    <property type="project" value="UniProtKB-KW"/>
</dbReference>
<sequence>MVLAAAGGIGRKWCCDRLGRFFTVKIVVYEEHILVTDGLYATVRHPAYLMLTIWAVGTTTCLWADGSWPRECGVLQTWLGYGIIGGWTSIVLSCVILAFFRAPVEDEMLSKKMREQWVAYAKRTPYRIIPFVY</sequence>
<dbReference type="EC" id="2.1.1.100" evidence="5"/>
<comment type="similarity">
    <text evidence="5">Belongs to the class VI-like SAM-binding methyltransferase superfamily. Isoprenylcysteine carboxyl methyltransferase family.</text>
</comment>
<dbReference type="OrthoDB" id="422086at2759"/>
<keyword evidence="5" id="KW-0808">Transferase</keyword>
<dbReference type="Proteomes" id="UP000016930">
    <property type="component" value="Unassembled WGS sequence"/>
</dbReference>